<sequence>MACPPVSVRLLPLVLLLLSACPPKEQERADLCNDRHQALRSPGCQLTLGVPLEDRYLSFENDSDWYSVRIPSDVGPRSVLRVTAVYPVPLTEVNLSVSLLRENGDSLVPRRVDVHGQGQPGPVGFLLPITEPGASLVLRLEDVPSDPSRPGFDTHNPYSLLVEVLDNPDGNEPNDTEATPVPLTGSGDVQAGSVSGYLATDGDVDLFSFDVPAGRIAYVRVTAPSLAPEPPPAWLLSYELLRPDGTTEAGGHVSTHSEAADLATARRVTAAGTWHVRVRGWDGDTSDDLPALGDLRQTYMVDVKVLEEGDPNEGPGGNDELGRAKVVEFTGSPSRTTSFTGRLGSVQDKDWYAVRLSPHTAHSVLHYRLAPLSSGGRFPPLPGLPNRRVRVLTEVSGSTTDCITKAEVCPKGNGHGTDPAVTSLVDGWCSNSTPLCLHSSRDESESFSDLRNLEGVLPVPPHAASVRYSFLIHDEGSHWADDQDYRLEVEWLSDPDETSRSSETEGKTPKVLASDDAGTSFPEPPRGDDYEVRGSISYGLGGLVGNDPAKGQGIRGPADYDAVPSDVDTFAFQLPAGLMEPIDRTWELQWEVADLPDGGMPLGLALDLTFCDAERPESGTGCTRVSTGSTGAPLTLTYRGEPQRAWHSPSDSPGGLQPLYALERAGGVTKVTVQPYACACLEPRFIRGGIVEVSVRAVDRKDYAPADYTLRTAHTDYPKTYSTLDGGTASCPGHVAGGTAMAPACVFTRQP</sequence>
<dbReference type="RefSeq" id="WP_267533947.1">
    <property type="nucleotide sequence ID" value="NZ_JAPNKA010000001.1"/>
</dbReference>
<proteinExistence type="predicted"/>
<feature type="compositionally biased region" description="Basic and acidic residues" evidence="1">
    <location>
        <begin position="497"/>
        <end position="508"/>
    </location>
</feature>
<reference evidence="2 3" key="1">
    <citation type="submission" date="2022-11" db="EMBL/GenBank/DDBJ databases">
        <title>Minimal conservation of predation-associated metabolite biosynthetic gene clusters underscores biosynthetic potential of Myxococcota including descriptions for ten novel species: Archangium lansinium sp. nov., Myxococcus landrumus sp. nov., Nannocystis bai.</title>
        <authorList>
            <person name="Ahearne A."/>
            <person name="Stevens C."/>
            <person name="Phillips K."/>
        </authorList>
    </citation>
    <scope>NUCLEOTIDE SEQUENCE [LARGE SCALE GENOMIC DNA]</scope>
    <source>
        <strain evidence="2 3">MIWBW</strain>
    </source>
</reference>
<feature type="region of interest" description="Disordered" evidence="1">
    <location>
        <begin position="494"/>
        <end position="533"/>
    </location>
</feature>
<protein>
    <submittedName>
        <fullName evidence="2">Cell-cell cohesion protein MtsF</fullName>
    </submittedName>
</protein>
<keyword evidence="3" id="KW-1185">Reference proteome</keyword>
<evidence type="ECO:0000313" key="2">
    <source>
        <dbReference type="EMBL" id="MCY1074996.1"/>
    </source>
</evidence>
<organism evidence="2 3">
    <name type="scientific">Archangium lansingense</name>
    <dbReference type="NCBI Taxonomy" id="2995310"/>
    <lineage>
        <taxon>Bacteria</taxon>
        <taxon>Pseudomonadati</taxon>
        <taxon>Myxococcota</taxon>
        <taxon>Myxococcia</taxon>
        <taxon>Myxococcales</taxon>
        <taxon>Cystobacterineae</taxon>
        <taxon>Archangiaceae</taxon>
        <taxon>Archangium</taxon>
    </lineage>
</organism>
<comment type="caution">
    <text evidence="2">The sequence shown here is derived from an EMBL/GenBank/DDBJ whole genome shotgun (WGS) entry which is preliminary data.</text>
</comment>
<dbReference type="Gene3D" id="2.60.120.380">
    <property type="match status" value="1"/>
</dbReference>
<gene>
    <name evidence="2" type="ORF">OV287_10880</name>
</gene>
<name>A0ABT4A082_9BACT</name>
<accession>A0ABT4A082</accession>
<dbReference type="Proteomes" id="UP001207654">
    <property type="component" value="Unassembled WGS sequence"/>
</dbReference>
<evidence type="ECO:0000313" key="3">
    <source>
        <dbReference type="Proteomes" id="UP001207654"/>
    </source>
</evidence>
<feature type="region of interest" description="Disordered" evidence="1">
    <location>
        <begin position="164"/>
        <end position="187"/>
    </location>
</feature>
<evidence type="ECO:0000256" key="1">
    <source>
        <dbReference type="SAM" id="MobiDB-lite"/>
    </source>
</evidence>
<dbReference type="EMBL" id="JAPNKA010000001">
    <property type="protein sequence ID" value="MCY1074996.1"/>
    <property type="molecule type" value="Genomic_DNA"/>
</dbReference>